<dbReference type="GO" id="GO:0005524">
    <property type="term" value="F:ATP binding"/>
    <property type="evidence" value="ECO:0007669"/>
    <property type="project" value="UniProtKB-KW"/>
</dbReference>
<dbReference type="SMART" id="SM00233">
    <property type="entry name" value="PH"/>
    <property type="match status" value="1"/>
</dbReference>
<evidence type="ECO:0000256" key="9">
    <source>
        <dbReference type="ARBA" id="ARBA00022833"/>
    </source>
</evidence>
<evidence type="ECO:0000259" key="18">
    <source>
        <dbReference type="PROSITE" id="PS51285"/>
    </source>
</evidence>
<evidence type="ECO:0000256" key="6">
    <source>
        <dbReference type="ARBA" id="ARBA00022741"/>
    </source>
</evidence>
<evidence type="ECO:0000256" key="7">
    <source>
        <dbReference type="ARBA" id="ARBA00022771"/>
    </source>
</evidence>
<gene>
    <name evidence="19" type="ORF">DFA_07155</name>
</gene>
<evidence type="ECO:0000256" key="10">
    <source>
        <dbReference type="ARBA" id="ARBA00022840"/>
    </source>
</evidence>
<keyword evidence="4" id="KW-0808">Transferase</keyword>
<evidence type="ECO:0000259" key="15">
    <source>
        <dbReference type="PROSITE" id="PS50003"/>
    </source>
</evidence>
<dbReference type="Pfam" id="PF26031">
    <property type="entry name" value="IREH1"/>
    <property type="match status" value="1"/>
</dbReference>
<dbReference type="CDD" id="cd05579">
    <property type="entry name" value="STKc_MAST_like"/>
    <property type="match status" value="1"/>
</dbReference>
<feature type="compositionally biased region" description="Low complexity" evidence="14">
    <location>
        <begin position="343"/>
        <end position="355"/>
    </location>
</feature>
<dbReference type="PROSITE" id="PS00108">
    <property type="entry name" value="PROTEIN_KINASE_ST"/>
    <property type="match status" value="1"/>
</dbReference>
<evidence type="ECO:0000259" key="16">
    <source>
        <dbReference type="PROSITE" id="PS50011"/>
    </source>
</evidence>
<feature type="compositionally biased region" description="Polar residues" evidence="14">
    <location>
        <begin position="261"/>
        <end position="275"/>
    </location>
</feature>
<keyword evidence="13" id="KW-0175">Coiled coil</keyword>
<feature type="compositionally biased region" description="Basic and acidic residues" evidence="14">
    <location>
        <begin position="486"/>
        <end position="497"/>
    </location>
</feature>
<evidence type="ECO:0000256" key="14">
    <source>
        <dbReference type="SAM" id="MobiDB-lite"/>
    </source>
</evidence>
<dbReference type="PROSITE" id="PS50003">
    <property type="entry name" value="PH_DOMAIN"/>
    <property type="match status" value="1"/>
</dbReference>
<dbReference type="InterPro" id="IPR000719">
    <property type="entry name" value="Prot_kinase_dom"/>
</dbReference>
<keyword evidence="3" id="KW-0597">Phosphoprotein</keyword>
<dbReference type="GO" id="GO:0008270">
    <property type="term" value="F:zinc ion binding"/>
    <property type="evidence" value="ECO:0007669"/>
    <property type="project" value="UniProtKB-KW"/>
</dbReference>
<dbReference type="InterPro" id="IPR001849">
    <property type="entry name" value="PH_domain"/>
</dbReference>
<feature type="region of interest" description="Disordered" evidence="14">
    <location>
        <begin position="680"/>
        <end position="702"/>
    </location>
</feature>
<dbReference type="InterPro" id="IPR008271">
    <property type="entry name" value="Ser/Thr_kinase_AS"/>
</dbReference>
<dbReference type="CDD" id="cd06093">
    <property type="entry name" value="PX_domain"/>
    <property type="match status" value="1"/>
</dbReference>
<dbReference type="InterPro" id="IPR027974">
    <property type="entry name" value="DUF4470"/>
</dbReference>
<evidence type="ECO:0000256" key="12">
    <source>
        <dbReference type="ARBA" id="ARBA00048679"/>
    </source>
</evidence>
<dbReference type="PROSITE" id="PS50195">
    <property type="entry name" value="PX"/>
    <property type="match status" value="1"/>
</dbReference>
<dbReference type="GeneID" id="14872326"/>
<dbReference type="SUPFAM" id="SSF50729">
    <property type="entry name" value="PH domain-like"/>
    <property type="match status" value="1"/>
</dbReference>
<evidence type="ECO:0000256" key="3">
    <source>
        <dbReference type="ARBA" id="ARBA00022553"/>
    </source>
</evidence>
<evidence type="ECO:0000256" key="11">
    <source>
        <dbReference type="ARBA" id="ARBA00047899"/>
    </source>
</evidence>
<dbReference type="PANTHER" id="PTHR24356:SF1">
    <property type="entry name" value="SERINE_THREONINE-PROTEIN KINASE GREATWALL"/>
    <property type="match status" value="1"/>
</dbReference>
<dbReference type="PROSITE" id="PS50011">
    <property type="entry name" value="PROTEIN_KINASE_DOM"/>
    <property type="match status" value="1"/>
</dbReference>
<evidence type="ECO:0000259" key="17">
    <source>
        <dbReference type="PROSITE" id="PS50195"/>
    </source>
</evidence>
<evidence type="ECO:0000256" key="8">
    <source>
        <dbReference type="ARBA" id="ARBA00022777"/>
    </source>
</evidence>
<name>F4PVM5_CACFS</name>
<feature type="compositionally biased region" description="Low complexity" evidence="14">
    <location>
        <begin position="1369"/>
        <end position="1387"/>
    </location>
</feature>
<dbReference type="RefSeq" id="XP_004367022.1">
    <property type="nucleotide sequence ID" value="XM_004366965.1"/>
</dbReference>
<evidence type="ECO:0000256" key="1">
    <source>
        <dbReference type="ARBA" id="ARBA00012513"/>
    </source>
</evidence>
<keyword evidence="7" id="KW-0863">Zinc-finger</keyword>
<dbReference type="InterPro" id="IPR050236">
    <property type="entry name" value="Ser_Thr_kinase_AGC"/>
</dbReference>
<dbReference type="Gene3D" id="3.30.1520.10">
    <property type="entry name" value="Phox-like domain"/>
    <property type="match status" value="1"/>
</dbReference>
<dbReference type="SUPFAM" id="SSF64268">
    <property type="entry name" value="PX domain"/>
    <property type="match status" value="1"/>
</dbReference>
<evidence type="ECO:0000256" key="4">
    <source>
        <dbReference type="ARBA" id="ARBA00022679"/>
    </source>
</evidence>
<feature type="compositionally biased region" description="Low complexity" evidence="14">
    <location>
        <begin position="429"/>
        <end position="442"/>
    </location>
</feature>
<feature type="compositionally biased region" description="Polar residues" evidence="14">
    <location>
        <begin position="414"/>
        <end position="423"/>
    </location>
</feature>
<dbReference type="FunFam" id="3.30.200.20:FF:000147">
    <property type="entry name" value="probable serine/threonine protein kinase IREH1"/>
    <property type="match status" value="1"/>
</dbReference>
<feature type="region of interest" description="Disordered" evidence="14">
    <location>
        <begin position="532"/>
        <end position="559"/>
    </location>
</feature>
<dbReference type="GO" id="GO:0004674">
    <property type="term" value="F:protein serine/threonine kinase activity"/>
    <property type="evidence" value="ECO:0007669"/>
    <property type="project" value="UniProtKB-KW"/>
</dbReference>
<dbReference type="InterPro" id="IPR011009">
    <property type="entry name" value="Kinase-like_dom_sf"/>
</dbReference>
<keyword evidence="6" id="KW-0547">Nucleotide-binding</keyword>
<dbReference type="KEGG" id="dfa:DFA_07155"/>
<dbReference type="GO" id="GO:0035091">
    <property type="term" value="F:phosphatidylinositol binding"/>
    <property type="evidence" value="ECO:0007669"/>
    <property type="project" value="InterPro"/>
</dbReference>
<feature type="region of interest" description="Disordered" evidence="14">
    <location>
        <begin position="868"/>
        <end position="887"/>
    </location>
</feature>
<feature type="compositionally biased region" description="Polar residues" evidence="14">
    <location>
        <begin position="498"/>
        <end position="515"/>
    </location>
</feature>
<keyword evidence="9" id="KW-0862">Zinc</keyword>
<dbReference type="Pfam" id="PF00069">
    <property type="entry name" value="Pkinase"/>
    <property type="match status" value="2"/>
</dbReference>
<dbReference type="InterPro" id="IPR000961">
    <property type="entry name" value="AGC-kinase_C"/>
</dbReference>
<feature type="compositionally biased region" description="Low complexity" evidence="14">
    <location>
        <begin position="363"/>
        <end position="389"/>
    </location>
</feature>
<keyword evidence="10" id="KW-0067">ATP-binding</keyword>
<keyword evidence="8 19" id="KW-0418">Kinase</keyword>
<dbReference type="SUPFAM" id="SSF56112">
    <property type="entry name" value="Protein kinase-like (PK-like)"/>
    <property type="match status" value="1"/>
</dbReference>
<dbReference type="PROSITE" id="PS51285">
    <property type="entry name" value="AGC_KINASE_CTER"/>
    <property type="match status" value="1"/>
</dbReference>
<organism evidence="19 20">
    <name type="scientific">Cavenderia fasciculata</name>
    <name type="common">Slime mold</name>
    <name type="synonym">Dictyostelium fasciculatum</name>
    <dbReference type="NCBI Taxonomy" id="261658"/>
    <lineage>
        <taxon>Eukaryota</taxon>
        <taxon>Amoebozoa</taxon>
        <taxon>Evosea</taxon>
        <taxon>Eumycetozoa</taxon>
        <taxon>Dictyostelia</taxon>
        <taxon>Acytosteliales</taxon>
        <taxon>Cavenderiaceae</taxon>
        <taxon>Cavenderia</taxon>
    </lineage>
</organism>
<evidence type="ECO:0000256" key="2">
    <source>
        <dbReference type="ARBA" id="ARBA00022527"/>
    </source>
</evidence>
<dbReference type="Pfam" id="PF14737">
    <property type="entry name" value="DUF4470"/>
    <property type="match status" value="1"/>
</dbReference>
<feature type="region of interest" description="Disordered" evidence="14">
    <location>
        <begin position="1364"/>
        <end position="1392"/>
    </location>
</feature>
<sequence length="2241" mass="250886">MRYQLEIVGDETRLDPVSFSAFTVYMVNVTTQYKQWNIYRRYSQFHEFDLQIKLEFPKIKLSKLPKKYIFKASTDRSLVDDRRKLLQKYLSDLTKNECINDSEVLAQWLTPKNDPAFTSLNNPDKAGFLIKEGHVIRSWKKRYFVLKDGVLYYFKHQSDPEPTGMIPVIGSTLKRLGETDKKYAFQIVSKYEVFPTFSIQGRDQEDCEEWIDAIEQTQKRFEIAERKRREQQLLEEEQHKRNNGTIIKKSGSFEFSTLTSASAPLQSGTQSSSVPTHFARGPPQKSKSDLNLPSVTITLRNKKPATGSQDDLNSILTGKTVIVEEDYIGSSATTPYDHQHIGNSNSSSSAASTPQANPPPPAATAASNTLVQPSSSSSLASSTNNNTGSPKTSPIQHTRNRSSPLVTGLPLPNFLQQITGTKSDQQKDNTNTTTTLPPLSLSGSGGMVARSNSTNSINTTSSASSTPTTTSPTLTPAPRPTSPISVKKDKNKKETKTISEFISNQPAKKSGSGSKNRLRALTLPVKPNESILQNASCAGDSKSMSKDPRKYSSSRATRFSSDGRPTFDINHKLFSTKENVDKKIQAFLDSIDSSSLVFHQNSDESQKNEQALTAIKAISQQILTMTVSEMREQCTQIVHSIQDLFPKCTKQTSSLASKLLFIFSEFSRVVDVLNPVSASNSVGRGSEGGAGHHHGMTNSFDLNDPGAMTRSMLSISTDVFQPKRMSRSLQNFDNISPPTSILFSPASTTPPTFSSTPTTTDNSPLSSSSSSLVLSSYSTTSSSTTNPNDFSSSINNHHHHHQHPNTTLNLSLGSINSIPSYSEDEILSHSNHSSSNSIHLLYNQQQQQHNHSNNHNHLLNQLENSSSINIKSGINPPTNSPNRHHQHHDTINTHLFIDPTITTTSAQRPSTPPNTIVVDNQVHQLASVVEQKRSQLSEMFGHSSVPASSINVDNIPLSPIQHVVQQQQPTEEDNVENRQLLVCRICEDTFTKYQLKKHTHLCVLTNKHDFKHSSHDERLYVMLNLCKGILMDSLASPDSRSICSYYIDDEMIGQLEQIVEDVVSLQYGSKESVEQCQLAIDRVVNIISHNIEDMALVTFGKRICKVLEEKKSSFIQYSEIQSAAIQQQQHVPAGSKRPKWSMWGLLPFIKSMSPSTQTIITKEVPSPVTITPQKKEGLSISDFEILKPISRGAFGRVYLAQKKKTGDLYAIKVLKKLDTIRKNMVDHVLIERNILATVQNPFVVKLFYAFQSADKLYLVMEYLIGGDCASLLRALGCFDEQMARMYIAETALCLEYLHKNFVTHRDLKPDNMLIDSKGHIKLTDFGLSKIGIIDDAIKQAGQQPPSPTTTPIPMATSIRNNHFNFMTDPQQQPPTSQQSQQQVQPVSLRKSTLLRKKHTPPKKVVGTPDYLSPEILLGTGHGCEVDWWALGIILYEFLTGVPPFNDDTPELIFEKILNSSNQELEWPEEITPEAKDLIIRLLNPNPQLRLGANGAFEVKQHPFFKGINWDTLIERDMSDIFVPKPENELDTDYFWDRHSMYNDDSVGGRSREDIQSTSNVSGVGGVGSEHQFVGGGSGSSLVGACSSPTLNSSSHLNNKDHHPTNGMLIDPNGNAVGYPIVINERSLLHSSMEDLEHAQRDPITFGNFSFTNLNHLKDMNNLFLNKEKDKDKLLMMEKEKEKLEKLEKLEKEKESLQVNGKSIPISTSISSSSSNGGGIKKVNEMILNNINSVEQLRASGNKKYSEKRYIEAIDIYKQAIELSRDATFPSNMSACCFELGRYEDALELSKKVIDMIKVQGEDPKQLAKKNLAHIARIVHLKKSKEELVQLVNQFTDSDLQDKSFDFEKIKKSVDTLVQEDWTKKNGSGNVDASTLPVRLPSRLPNVNEYFVVGHDIPKSALSPHIDGDRVDSYENDPIITPRIKEIESKCIRLRDNPSLSFFYGGIGDCRNAFVTLADLNRQLLDSPISPKTKIHFTLNDHISSTIARDILLFSLLEEIGRYESIEKVYKEREAANAAVILYYTYIGIGMPEAIYKMLIARFHKLIALGDKGQLPKWMSIETADWPGIRDAFEYWTTAEPLTWAEVKKKAGVDFTVPTTKESTGKPFQQMEELNKQFSNPEFLKKYGIDVNDEAKKKMLMECFTEADMSKTLDDDETSLMRLPGEILWTHGYRYPLLPMVNADYDEHMTPAKAHQCMRTLRGKSKQKSNDFNQEESELMKSFAKADKIKVNPTFFDSVSAN</sequence>
<dbReference type="InterPro" id="IPR036871">
    <property type="entry name" value="PX_dom_sf"/>
</dbReference>
<dbReference type="Pfam" id="PF00169">
    <property type="entry name" value="PH"/>
    <property type="match status" value="1"/>
</dbReference>
<feature type="region of interest" description="Disordered" evidence="14">
    <location>
        <begin position="261"/>
        <end position="291"/>
    </location>
</feature>
<dbReference type="EMBL" id="GL883013">
    <property type="protein sequence ID" value="EGG20039.1"/>
    <property type="molecule type" value="Genomic_DNA"/>
</dbReference>
<feature type="compositionally biased region" description="Low complexity" evidence="14">
    <location>
        <begin position="449"/>
        <end position="474"/>
    </location>
</feature>
<dbReference type="Pfam" id="PF00787">
    <property type="entry name" value="PX"/>
    <property type="match status" value="1"/>
</dbReference>
<dbReference type="SUPFAM" id="SSF48452">
    <property type="entry name" value="TPR-like"/>
    <property type="match status" value="1"/>
</dbReference>
<evidence type="ECO:0000313" key="20">
    <source>
        <dbReference type="Proteomes" id="UP000007797"/>
    </source>
</evidence>
<dbReference type="SMART" id="SM00220">
    <property type="entry name" value="S_TKc"/>
    <property type="match status" value="1"/>
</dbReference>
<evidence type="ECO:0000256" key="13">
    <source>
        <dbReference type="SAM" id="Coils"/>
    </source>
</evidence>
<feature type="domain" description="PH" evidence="15">
    <location>
        <begin position="122"/>
        <end position="219"/>
    </location>
</feature>
<comment type="catalytic activity">
    <reaction evidence="12">
        <text>L-seryl-[protein] + ATP = O-phospho-L-seryl-[protein] + ADP + H(+)</text>
        <dbReference type="Rhea" id="RHEA:17989"/>
        <dbReference type="Rhea" id="RHEA-COMP:9863"/>
        <dbReference type="Rhea" id="RHEA-COMP:11604"/>
        <dbReference type="ChEBI" id="CHEBI:15378"/>
        <dbReference type="ChEBI" id="CHEBI:29999"/>
        <dbReference type="ChEBI" id="CHEBI:30616"/>
        <dbReference type="ChEBI" id="CHEBI:83421"/>
        <dbReference type="ChEBI" id="CHEBI:456216"/>
        <dbReference type="EC" id="2.7.11.1"/>
    </reaction>
</comment>
<dbReference type="PANTHER" id="PTHR24356">
    <property type="entry name" value="SERINE/THREONINE-PROTEIN KINASE"/>
    <property type="match status" value="1"/>
</dbReference>
<dbReference type="FunFam" id="2.30.29.30:FF:000700">
    <property type="entry name" value="Probable serine/threonine-protein kinase DDB_G0272282"/>
    <property type="match status" value="1"/>
</dbReference>
<keyword evidence="2" id="KW-0723">Serine/threonine-protein kinase</keyword>
<dbReference type="EC" id="2.7.11.1" evidence="1"/>
<evidence type="ECO:0000256" key="5">
    <source>
        <dbReference type="ARBA" id="ARBA00022723"/>
    </source>
</evidence>
<feature type="region of interest" description="Disordered" evidence="14">
    <location>
        <begin position="740"/>
        <end position="811"/>
    </location>
</feature>
<protein>
    <recommendedName>
        <fullName evidence="1">non-specific serine/threonine protein kinase</fullName>
        <ecNumber evidence="1">2.7.11.1</ecNumber>
    </recommendedName>
</protein>
<feature type="region of interest" description="Disordered" evidence="14">
    <location>
        <begin position="333"/>
        <end position="515"/>
    </location>
</feature>
<dbReference type="InterPro" id="IPR011990">
    <property type="entry name" value="TPR-like_helical_dom_sf"/>
</dbReference>
<proteinExistence type="predicted"/>
<accession>F4PVM5</accession>
<feature type="compositionally biased region" description="Polar residues" evidence="14">
    <location>
        <begin position="390"/>
        <end position="405"/>
    </location>
</feature>
<dbReference type="Gene3D" id="2.30.29.30">
    <property type="entry name" value="Pleckstrin-homology domain (PH domain)/Phosphotyrosine-binding domain (PTB)"/>
    <property type="match status" value="1"/>
</dbReference>
<dbReference type="OMA" id="VCRICED"/>
<dbReference type="Gene3D" id="1.10.510.10">
    <property type="entry name" value="Transferase(Phosphotransferase) domain 1"/>
    <property type="match status" value="2"/>
</dbReference>
<keyword evidence="5" id="KW-0479">Metal-binding</keyword>
<keyword evidence="20" id="KW-1185">Reference proteome</keyword>
<feature type="domain" description="Protein kinase" evidence="16">
    <location>
        <begin position="1183"/>
        <end position="1504"/>
    </location>
</feature>
<evidence type="ECO:0000313" key="19">
    <source>
        <dbReference type="EMBL" id="EGG20039.1"/>
    </source>
</evidence>
<dbReference type="OrthoDB" id="162894at2759"/>
<reference evidence="20" key="1">
    <citation type="journal article" date="2011" name="Genome Res.">
        <title>Phylogeny-wide analysis of social amoeba genomes highlights ancient origins for complex intercellular communication.</title>
        <authorList>
            <person name="Heidel A.J."/>
            <person name="Lawal H.M."/>
            <person name="Felder M."/>
            <person name="Schilde C."/>
            <person name="Helps N.R."/>
            <person name="Tunggal B."/>
            <person name="Rivero F."/>
            <person name="John U."/>
            <person name="Schleicher M."/>
            <person name="Eichinger L."/>
            <person name="Platzer M."/>
            <person name="Noegel A.A."/>
            <person name="Schaap P."/>
            <person name="Gloeckner G."/>
        </authorList>
    </citation>
    <scope>NUCLEOTIDE SEQUENCE [LARGE SCALE GENOMIC DNA]</scope>
    <source>
        <strain evidence="20">SH3</strain>
    </source>
</reference>
<dbReference type="InterPro" id="IPR058783">
    <property type="entry name" value="IREH1/IRE-like_N"/>
</dbReference>
<dbReference type="Gene3D" id="3.30.200.20">
    <property type="entry name" value="Phosphorylase Kinase, domain 1"/>
    <property type="match status" value="2"/>
</dbReference>
<dbReference type="Proteomes" id="UP000007797">
    <property type="component" value="Unassembled WGS sequence"/>
</dbReference>
<dbReference type="InterPro" id="IPR001683">
    <property type="entry name" value="PX_dom"/>
</dbReference>
<feature type="domain" description="AGC-kinase C-terminal" evidence="18">
    <location>
        <begin position="1505"/>
        <end position="1660"/>
    </location>
</feature>
<feature type="coiled-coil region" evidence="13">
    <location>
        <begin position="1666"/>
        <end position="1699"/>
    </location>
</feature>
<comment type="catalytic activity">
    <reaction evidence="11">
        <text>L-threonyl-[protein] + ATP = O-phospho-L-threonyl-[protein] + ADP + H(+)</text>
        <dbReference type="Rhea" id="RHEA:46608"/>
        <dbReference type="Rhea" id="RHEA-COMP:11060"/>
        <dbReference type="Rhea" id="RHEA-COMP:11605"/>
        <dbReference type="ChEBI" id="CHEBI:15378"/>
        <dbReference type="ChEBI" id="CHEBI:30013"/>
        <dbReference type="ChEBI" id="CHEBI:30616"/>
        <dbReference type="ChEBI" id="CHEBI:61977"/>
        <dbReference type="ChEBI" id="CHEBI:456216"/>
        <dbReference type="EC" id="2.7.11.1"/>
    </reaction>
</comment>
<feature type="compositionally biased region" description="Low complexity" evidence="14">
    <location>
        <begin position="743"/>
        <end position="793"/>
    </location>
</feature>
<dbReference type="GO" id="GO:0035556">
    <property type="term" value="P:intracellular signal transduction"/>
    <property type="evidence" value="ECO:0007669"/>
    <property type="project" value="TreeGrafter"/>
</dbReference>
<feature type="region of interest" description="Disordered" evidence="14">
    <location>
        <begin position="1546"/>
        <end position="1565"/>
    </location>
</feature>
<dbReference type="Gene3D" id="1.25.40.10">
    <property type="entry name" value="Tetratricopeptide repeat domain"/>
    <property type="match status" value="1"/>
</dbReference>
<dbReference type="InterPro" id="IPR011993">
    <property type="entry name" value="PH-like_dom_sf"/>
</dbReference>
<feature type="domain" description="PX" evidence="17">
    <location>
        <begin position="1"/>
        <end position="116"/>
    </location>
</feature>
<dbReference type="SMART" id="SM00312">
    <property type="entry name" value="PX"/>
    <property type="match status" value="1"/>
</dbReference>
<feature type="coiled-coil region" evidence="13">
    <location>
        <begin position="207"/>
        <end position="234"/>
    </location>
</feature>